<dbReference type="SUPFAM" id="SSF54292">
    <property type="entry name" value="2Fe-2S ferredoxin-like"/>
    <property type="match status" value="1"/>
</dbReference>
<dbReference type="PROSITE" id="PS51085">
    <property type="entry name" value="2FE2S_FER_2"/>
    <property type="match status" value="1"/>
</dbReference>
<keyword evidence="3" id="KW-1185">Reference proteome</keyword>
<protein>
    <submittedName>
        <fullName evidence="2">Ferredoxin, 2Fe-2S</fullName>
    </submittedName>
</protein>
<evidence type="ECO:0000313" key="2">
    <source>
        <dbReference type="EMBL" id="SFJ08093.1"/>
    </source>
</evidence>
<sequence length="99" mass="10918">MSMVTICIRFRSGEEHVIEVQVGSNLLLEAVQRSIPIPFRCTRGNCGKCLVRITEGLEQTSGITTAEVQKMDPGQIEQGYRLACQTDVFGNVKVDIESS</sequence>
<organism evidence="2 3">
    <name type="scientific">Thermoflavimicrobium dichotomicum</name>
    <dbReference type="NCBI Taxonomy" id="46223"/>
    <lineage>
        <taxon>Bacteria</taxon>
        <taxon>Bacillati</taxon>
        <taxon>Bacillota</taxon>
        <taxon>Bacilli</taxon>
        <taxon>Bacillales</taxon>
        <taxon>Thermoactinomycetaceae</taxon>
        <taxon>Thermoflavimicrobium</taxon>
    </lineage>
</organism>
<dbReference type="Pfam" id="PF00111">
    <property type="entry name" value="Fer2"/>
    <property type="match status" value="1"/>
</dbReference>
<dbReference type="CDD" id="cd00207">
    <property type="entry name" value="fer2"/>
    <property type="match status" value="1"/>
</dbReference>
<dbReference type="InterPro" id="IPR012675">
    <property type="entry name" value="Beta-grasp_dom_sf"/>
</dbReference>
<evidence type="ECO:0000259" key="1">
    <source>
        <dbReference type="PROSITE" id="PS51085"/>
    </source>
</evidence>
<dbReference type="Proteomes" id="UP000199545">
    <property type="component" value="Unassembled WGS sequence"/>
</dbReference>
<proteinExistence type="predicted"/>
<dbReference type="Gene3D" id="3.10.20.30">
    <property type="match status" value="1"/>
</dbReference>
<reference evidence="2 3" key="1">
    <citation type="submission" date="2016-10" db="EMBL/GenBank/DDBJ databases">
        <authorList>
            <person name="de Groot N.N."/>
        </authorList>
    </citation>
    <scope>NUCLEOTIDE SEQUENCE [LARGE SCALE GENOMIC DNA]</scope>
    <source>
        <strain evidence="2 3">DSM 44778</strain>
    </source>
</reference>
<evidence type="ECO:0000313" key="3">
    <source>
        <dbReference type="Proteomes" id="UP000199545"/>
    </source>
</evidence>
<dbReference type="InterPro" id="IPR036010">
    <property type="entry name" value="2Fe-2S_ferredoxin-like_sf"/>
</dbReference>
<accession>A0A1I3NFN1</accession>
<dbReference type="EMBL" id="FORR01000004">
    <property type="protein sequence ID" value="SFJ08093.1"/>
    <property type="molecule type" value="Genomic_DNA"/>
</dbReference>
<dbReference type="OrthoDB" id="9807864at2"/>
<gene>
    <name evidence="2" type="ORF">SAMN05421852_104123</name>
</gene>
<dbReference type="STRING" id="46223.SAMN05421852_104123"/>
<feature type="domain" description="2Fe-2S ferredoxin-type" evidence="1">
    <location>
        <begin position="4"/>
        <end position="99"/>
    </location>
</feature>
<dbReference type="AlphaFoldDB" id="A0A1I3NFN1"/>
<name>A0A1I3NFN1_9BACL</name>
<dbReference type="InterPro" id="IPR001041">
    <property type="entry name" value="2Fe-2S_ferredoxin-type"/>
</dbReference>
<dbReference type="GO" id="GO:0051536">
    <property type="term" value="F:iron-sulfur cluster binding"/>
    <property type="evidence" value="ECO:0007669"/>
    <property type="project" value="InterPro"/>
</dbReference>